<evidence type="ECO:0000256" key="5">
    <source>
        <dbReference type="ARBA" id="ARBA00023065"/>
    </source>
</evidence>
<dbReference type="OrthoDB" id="1368at2759"/>
<keyword evidence="3" id="KW-0812">Transmembrane</keyword>
<evidence type="ECO:0000256" key="1">
    <source>
        <dbReference type="ARBA" id="ARBA00004141"/>
    </source>
</evidence>
<evidence type="ECO:0000313" key="7">
    <source>
        <dbReference type="EMBL" id="CAF2303271.1"/>
    </source>
</evidence>
<dbReference type="GO" id="GO:0016020">
    <property type="term" value="C:membrane"/>
    <property type="evidence" value="ECO:0007669"/>
    <property type="project" value="UniProtKB-SubCell"/>
</dbReference>
<dbReference type="KEGG" id="bna:106452181"/>
<keyword evidence="6" id="KW-0472">Membrane</keyword>
<dbReference type="PANTHER" id="PTHR33281:SF14">
    <property type="entry name" value="VOLTAGE-DEPENDENT CHLORIDE CHANNEL 2, CHLOROPLASTIC"/>
    <property type="match status" value="1"/>
</dbReference>
<sequence length="518" mass="59082">MGLEKDITHLNHRSYNISPLTSRFQHVTSPFQIGIETFVGLMISYKQKPIKQKQQLRKLKRRRLAFQQLVPTTSFHLITPSLTFALCMCLLHHHHHRLLHQNLDFPAEMYQSTNLSFSSSFTHRSLLLERRFRPRRPRKPLNFTPSCVSSDPNSSENSINLSSKLISLLKAVPNWSDGIKERRMRQKRSLYTHENWVRHRSSLRHLRHVSSSASSRVILSLIPPVFFFTTVAVLIAGYNSAVGSELLPSFFPVLRASPLPYQLTAPALALLLVFRTEASYSRFEQGRKAWVKIITGTNDLARQVVSSVNGPSGDDEVIIRDALLRYIAAFPVALKCHVIYGSDIADDLRNVVEEDDLSLILKSKHRPRCVIQFISQSLQLLNLDSTKIDTLESKMLQLQEGIGVCDQLMGIPIPLSYTRLTSRFLVLWHLTLPVILRDDCHWNVVPATFISAASLFCIEEVGVLIEEPFSMLALDELCDMVLSNIDEAVKSEKVIRNRIIAKKRMHEIKHSSNGWHKS</sequence>
<dbReference type="PANTHER" id="PTHR33281">
    <property type="entry name" value="UPF0187 PROTEIN YNEE"/>
    <property type="match status" value="1"/>
</dbReference>
<gene>
    <name evidence="7" type="ORF">DARMORV10_A04P34110.1</name>
</gene>
<evidence type="ECO:0000256" key="6">
    <source>
        <dbReference type="ARBA" id="ARBA00023136"/>
    </source>
</evidence>
<dbReference type="GO" id="GO:0005254">
    <property type="term" value="F:chloride channel activity"/>
    <property type="evidence" value="ECO:0007669"/>
    <property type="project" value="InterPro"/>
</dbReference>
<reference evidence="7" key="1">
    <citation type="submission" date="2021-01" db="EMBL/GenBank/DDBJ databases">
        <authorList>
            <consortium name="Genoscope - CEA"/>
            <person name="William W."/>
        </authorList>
    </citation>
    <scope>NUCLEOTIDE SEQUENCE</scope>
</reference>
<dbReference type="AlphaFoldDB" id="A0A817AZ31"/>
<dbReference type="Proteomes" id="UP001295469">
    <property type="component" value="Chromosome A04"/>
</dbReference>
<dbReference type="Pfam" id="PF25539">
    <property type="entry name" value="Bestrophin_2"/>
    <property type="match status" value="1"/>
</dbReference>
<protein>
    <submittedName>
        <fullName evidence="7">(rape) hypothetical protein</fullName>
    </submittedName>
</protein>
<name>A0A817AZ31_BRANA</name>
<dbReference type="InterPro" id="IPR044669">
    <property type="entry name" value="YneE/VCCN1/2-like"/>
</dbReference>
<keyword evidence="4" id="KW-1133">Transmembrane helix</keyword>
<evidence type="ECO:0000256" key="4">
    <source>
        <dbReference type="ARBA" id="ARBA00022989"/>
    </source>
</evidence>
<organism evidence="7">
    <name type="scientific">Brassica napus</name>
    <name type="common">Rape</name>
    <dbReference type="NCBI Taxonomy" id="3708"/>
    <lineage>
        <taxon>Eukaryota</taxon>
        <taxon>Viridiplantae</taxon>
        <taxon>Streptophyta</taxon>
        <taxon>Embryophyta</taxon>
        <taxon>Tracheophyta</taxon>
        <taxon>Spermatophyta</taxon>
        <taxon>Magnoliopsida</taxon>
        <taxon>eudicotyledons</taxon>
        <taxon>Gunneridae</taxon>
        <taxon>Pentapetalae</taxon>
        <taxon>rosids</taxon>
        <taxon>malvids</taxon>
        <taxon>Brassicales</taxon>
        <taxon>Brassicaceae</taxon>
        <taxon>Brassiceae</taxon>
        <taxon>Brassica</taxon>
    </lineage>
</organism>
<dbReference type="EMBL" id="HG994358">
    <property type="protein sequence ID" value="CAF2303271.1"/>
    <property type="molecule type" value="Genomic_DNA"/>
</dbReference>
<comment type="subcellular location">
    <subcellularLocation>
        <location evidence="1">Membrane</location>
        <topology evidence="1">Multi-pass membrane protein</topology>
    </subcellularLocation>
</comment>
<keyword evidence="5" id="KW-0406">Ion transport</keyword>
<evidence type="ECO:0000256" key="3">
    <source>
        <dbReference type="ARBA" id="ARBA00022692"/>
    </source>
</evidence>
<keyword evidence="2" id="KW-0813">Transport</keyword>
<proteinExistence type="predicted"/>
<accession>A0A817AZ31</accession>
<evidence type="ECO:0000256" key="2">
    <source>
        <dbReference type="ARBA" id="ARBA00022448"/>
    </source>
</evidence>